<sequence>MSNLEDANFVKRYKAIYDTNPTAETAPDVPGRVKQPLDKYGLTWNNLPNLAKLAIVWDSGFVIANVGGVDTWLNVTVAPLQCAIDTSNKTQFALSSVWAQDALKADDIPVPRAFMHADGRHKGPSIHGLPQGSDTEVVKYYPEPTSHCQTWGIASGMIIPCGHVGQNTSNKNTFDPKPSSDMEMWLKEMANPKTNNLALTAGMPFAAVILLAVASAPIGFASLHGNVWTETQHNVPLPAKWHTPFVRNCARTI</sequence>
<protein>
    <submittedName>
        <fullName evidence="3">Aste57867_8488 protein</fullName>
    </submittedName>
</protein>
<gene>
    <name evidence="3" type="primary">Aste57867_8488</name>
    <name evidence="2" type="ORF">As57867_008456</name>
    <name evidence="3" type="ORF">ASTE57867_8488</name>
</gene>
<dbReference type="EMBL" id="VJMH01005103">
    <property type="protein sequence ID" value="KAF0701042.1"/>
    <property type="molecule type" value="Genomic_DNA"/>
</dbReference>
<keyword evidence="1" id="KW-0812">Transmembrane</keyword>
<organism evidence="3 4">
    <name type="scientific">Aphanomyces stellatus</name>
    <dbReference type="NCBI Taxonomy" id="120398"/>
    <lineage>
        <taxon>Eukaryota</taxon>
        <taxon>Sar</taxon>
        <taxon>Stramenopiles</taxon>
        <taxon>Oomycota</taxon>
        <taxon>Saprolegniomycetes</taxon>
        <taxon>Saprolegniales</taxon>
        <taxon>Verrucalvaceae</taxon>
        <taxon>Aphanomyces</taxon>
    </lineage>
</organism>
<dbReference type="EMBL" id="CAADRA010005124">
    <property type="protein sequence ID" value="VFT85374.1"/>
    <property type="molecule type" value="Genomic_DNA"/>
</dbReference>
<keyword evidence="1" id="KW-0472">Membrane</keyword>
<evidence type="ECO:0000256" key="1">
    <source>
        <dbReference type="SAM" id="Phobius"/>
    </source>
</evidence>
<dbReference type="OrthoDB" id="10655353at2759"/>
<evidence type="ECO:0000313" key="4">
    <source>
        <dbReference type="Proteomes" id="UP000332933"/>
    </source>
</evidence>
<keyword evidence="4" id="KW-1185">Reference proteome</keyword>
<accession>A0A485KKE8</accession>
<evidence type="ECO:0000313" key="2">
    <source>
        <dbReference type="EMBL" id="KAF0701042.1"/>
    </source>
</evidence>
<evidence type="ECO:0000313" key="3">
    <source>
        <dbReference type="EMBL" id="VFT85374.1"/>
    </source>
</evidence>
<reference evidence="2" key="2">
    <citation type="submission" date="2019-06" db="EMBL/GenBank/DDBJ databases">
        <title>Genomics analysis of Aphanomyces spp. identifies a new class of oomycete effector associated with host adaptation.</title>
        <authorList>
            <person name="Gaulin E."/>
        </authorList>
    </citation>
    <scope>NUCLEOTIDE SEQUENCE</scope>
    <source>
        <strain evidence="2">CBS 578.67</strain>
    </source>
</reference>
<reference evidence="3 4" key="1">
    <citation type="submission" date="2019-03" db="EMBL/GenBank/DDBJ databases">
        <authorList>
            <person name="Gaulin E."/>
            <person name="Dumas B."/>
        </authorList>
    </citation>
    <scope>NUCLEOTIDE SEQUENCE [LARGE SCALE GENOMIC DNA]</scope>
    <source>
        <strain evidence="3">CBS 568.67</strain>
    </source>
</reference>
<feature type="transmembrane region" description="Helical" evidence="1">
    <location>
        <begin position="197"/>
        <end position="220"/>
    </location>
</feature>
<dbReference type="AlphaFoldDB" id="A0A485KKE8"/>
<proteinExistence type="predicted"/>
<keyword evidence="1" id="KW-1133">Transmembrane helix</keyword>
<dbReference type="Proteomes" id="UP000332933">
    <property type="component" value="Unassembled WGS sequence"/>
</dbReference>
<name>A0A485KKE8_9STRA</name>